<dbReference type="InterPro" id="IPR051272">
    <property type="entry name" value="RIO-type_Ser/Thr_kinase"/>
</dbReference>
<keyword evidence="6" id="KW-0963">Cytoplasm</keyword>
<keyword evidence="8" id="KW-0723">Serine/threonine-protein kinase</keyword>
<dbReference type="PANTHER" id="PTHR45723">
    <property type="entry name" value="SERINE/THREONINE-PROTEIN KINASE RIO1"/>
    <property type="match status" value="1"/>
</dbReference>
<evidence type="ECO:0000256" key="7">
    <source>
        <dbReference type="ARBA" id="ARBA00022517"/>
    </source>
</evidence>
<evidence type="ECO:0000256" key="11">
    <source>
        <dbReference type="ARBA" id="ARBA00022741"/>
    </source>
</evidence>
<evidence type="ECO:0000256" key="4">
    <source>
        <dbReference type="ARBA" id="ARBA00012513"/>
    </source>
</evidence>
<sequence length="316" mass="36559">ATVEQVLDPRTRMILFKMLTRGVISEINGCISTGKEANVYHASTANGENRAIKIYKTSILMFKDRDKYVSGEFRFRHGYCKGNPRKMVKTWAEKEMRNLIRLNTAQIPCPEPIMLRSHVLVMGFIGKGDRPAPLLKNAQLSDSKVRELYLQIIQYMRRMYQDARLVHADLSEFNMLYHSGDVYIIDVSQAVEHDHPHALEFLRKDCANVNDFFQKHNVAVMTVRELFEFITDPSITSQNIDDYLSKVRPRGLVVFKKAYIPRTLTEVKNYERDVDIMMKLKEEDMALNVQQDNILYQTVTGLKKDLSGVQKVRGSF</sequence>
<dbReference type="GO" id="GO:0042254">
    <property type="term" value="P:ribosome biogenesis"/>
    <property type="evidence" value="ECO:0007669"/>
    <property type="project" value="UniProtKB-KW"/>
</dbReference>
<keyword evidence="12" id="KW-0418">Kinase</keyword>
<evidence type="ECO:0000256" key="17">
    <source>
        <dbReference type="ARBA" id="ARBA00048679"/>
    </source>
</evidence>
<dbReference type="AlphaFoldDB" id="A0A8C8AJ25"/>
<protein>
    <recommendedName>
        <fullName evidence="5">Serine/threonine-protein kinase RIO1</fullName>
        <ecNumber evidence="4">2.7.11.1</ecNumber>
    </recommendedName>
    <alternativeName>
        <fullName evidence="22">RIO kinase 1</fullName>
    </alternativeName>
    <alternativeName>
        <fullName evidence="21">Serine/threonine-protein kinase rio1</fullName>
    </alternativeName>
</protein>
<evidence type="ECO:0000256" key="9">
    <source>
        <dbReference type="ARBA" id="ARBA00022679"/>
    </source>
</evidence>
<dbReference type="InterPro" id="IPR018935">
    <property type="entry name" value="RIO_kinase_CS"/>
</dbReference>
<evidence type="ECO:0000256" key="21">
    <source>
        <dbReference type="ARBA" id="ARBA00068838"/>
    </source>
</evidence>
<evidence type="ECO:0000256" key="2">
    <source>
        <dbReference type="ARBA" id="ARBA00004496"/>
    </source>
</evidence>
<dbReference type="Proteomes" id="UP000694552">
    <property type="component" value="Unplaced"/>
</dbReference>
<reference evidence="24" key="2">
    <citation type="submission" date="2025-09" db="UniProtKB">
        <authorList>
            <consortium name="Ensembl"/>
        </authorList>
    </citation>
    <scope>IDENTIFICATION</scope>
</reference>
<comment type="cofactor">
    <cofactor evidence="1">
        <name>Mg(2+)</name>
        <dbReference type="ChEBI" id="CHEBI:18420"/>
    </cofactor>
</comment>
<dbReference type="PROSITE" id="PS50011">
    <property type="entry name" value="PROTEIN_KINASE_DOM"/>
    <property type="match status" value="1"/>
</dbReference>
<evidence type="ECO:0000256" key="12">
    <source>
        <dbReference type="ARBA" id="ARBA00022777"/>
    </source>
</evidence>
<keyword evidence="25" id="KW-1185">Reference proteome</keyword>
<evidence type="ECO:0000256" key="19">
    <source>
        <dbReference type="ARBA" id="ARBA00057025"/>
    </source>
</evidence>
<comment type="function">
    <text evidence="19">Involved in the final steps of cytoplasmic maturation of the 40S ribosomal subunit. Involved in processing of 18S-E pre-rRNA to the mature 18S rRNA. Required for the recycling of NOB1 and PNO1 from the late 40S precursor. The association with the very late 40S subunit intermediate may involve a translation-like checkpoint point cycle preceeding the binding to the 60S ribosomal subunit. Despite the protein kinase domain is proposed to act predominantly as an ATPase. The catalytic activity regulates its dynamic association with the 40S subunit. In addition to its role in ribosomal biogenesis acts as an adapter protein by recruiting NCL/nucleolin the to PRMT5 complex for its symmetrical methylation.</text>
</comment>
<dbReference type="EC" id="2.7.11.1" evidence="4"/>
<evidence type="ECO:0000256" key="22">
    <source>
        <dbReference type="ARBA" id="ARBA00076008"/>
    </source>
</evidence>
<dbReference type="Pfam" id="PF01163">
    <property type="entry name" value="RIO1"/>
    <property type="match status" value="1"/>
</dbReference>
<keyword evidence="7" id="KW-0690">Ribosome biogenesis</keyword>
<evidence type="ECO:0000256" key="3">
    <source>
        <dbReference type="ARBA" id="ARBA00009196"/>
    </source>
</evidence>
<dbReference type="CDD" id="cd05147">
    <property type="entry name" value="RIO1_euk"/>
    <property type="match status" value="1"/>
</dbReference>
<evidence type="ECO:0000256" key="1">
    <source>
        <dbReference type="ARBA" id="ARBA00001946"/>
    </source>
</evidence>
<comment type="similarity">
    <text evidence="3">Belongs to the protein kinase superfamily. RIO-type Ser/Thr kinase family.</text>
</comment>
<dbReference type="SMART" id="SM00090">
    <property type="entry name" value="RIO"/>
    <property type="match status" value="1"/>
</dbReference>
<comment type="subunit">
    <text evidence="20">Associates with the precursor of the 40S ribosome subunit. Interacts (via its N-terminus) with PRMT5 (via its N-terminus). Interacts with WDR77. Found in a PRMT5 complex composed of PRMT5, WDR77 and RIOK1. Interacts (via its C-terminus) with NCL; this interaction targets NCL for PRTM5 methylation.</text>
</comment>
<dbReference type="GO" id="GO:0046872">
    <property type="term" value="F:metal ion binding"/>
    <property type="evidence" value="ECO:0007669"/>
    <property type="project" value="UniProtKB-KW"/>
</dbReference>
<evidence type="ECO:0000256" key="10">
    <source>
        <dbReference type="ARBA" id="ARBA00022723"/>
    </source>
</evidence>
<dbReference type="Ensembl" id="ENSOSUT00000006758.1">
    <property type="protein sequence ID" value="ENSOSUP00000006497.1"/>
    <property type="gene ID" value="ENSOSUG00000004417.1"/>
</dbReference>
<dbReference type="GO" id="GO:0005737">
    <property type="term" value="C:cytoplasm"/>
    <property type="evidence" value="ECO:0007669"/>
    <property type="project" value="UniProtKB-SubCell"/>
</dbReference>
<organism evidence="24 25">
    <name type="scientific">Otus sunia</name>
    <name type="common">Oriental scops-owl</name>
    <dbReference type="NCBI Taxonomy" id="257818"/>
    <lineage>
        <taxon>Eukaryota</taxon>
        <taxon>Metazoa</taxon>
        <taxon>Chordata</taxon>
        <taxon>Craniata</taxon>
        <taxon>Vertebrata</taxon>
        <taxon>Euteleostomi</taxon>
        <taxon>Archelosauria</taxon>
        <taxon>Archosauria</taxon>
        <taxon>Dinosauria</taxon>
        <taxon>Saurischia</taxon>
        <taxon>Theropoda</taxon>
        <taxon>Coelurosauria</taxon>
        <taxon>Aves</taxon>
        <taxon>Neognathae</taxon>
        <taxon>Neoaves</taxon>
        <taxon>Telluraves</taxon>
        <taxon>Strigiformes</taxon>
        <taxon>Strigidae</taxon>
        <taxon>Otus</taxon>
    </lineage>
</organism>
<evidence type="ECO:0000256" key="6">
    <source>
        <dbReference type="ARBA" id="ARBA00022490"/>
    </source>
</evidence>
<evidence type="ECO:0000256" key="8">
    <source>
        <dbReference type="ARBA" id="ARBA00022527"/>
    </source>
</evidence>
<evidence type="ECO:0000256" key="14">
    <source>
        <dbReference type="ARBA" id="ARBA00022840"/>
    </source>
</evidence>
<feature type="domain" description="Protein kinase" evidence="23">
    <location>
        <begin position="25"/>
        <end position="316"/>
    </location>
</feature>
<comment type="subcellular location">
    <subcellularLocation>
        <location evidence="2">Cytoplasm</location>
    </subcellularLocation>
</comment>
<dbReference type="InterPro" id="IPR000719">
    <property type="entry name" value="Prot_kinase_dom"/>
</dbReference>
<dbReference type="FunFam" id="3.30.200.20:FF:000148">
    <property type="entry name" value="Serine/threonine-protein kinase RIO1"/>
    <property type="match status" value="1"/>
</dbReference>
<dbReference type="GO" id="GO:0016787">
    <property type="term" value="F:hydrolase activity"/>
    <property type="evidence" value="ECO:0007669"/>
    <property type="project" value="UniProtKB-KW"/>
</dbReference>
<evidence type="ECO:0000256" key="15">
    <source>
        <dbReference type="ARBA" id="ARBA00022842"/>
    </source>
</evidence>
<evidence type="ECO:0000256" key="13">
    <source>
        <dbReference type="ARBA" id="ARBA00022801"/>
    </source>
</evidence>
<keyword evidence="9" id="KW-0808">Transferase</keyword>
<dbReference type="InterPro" id="IPR018934">
    <property type="entry name" value="RIO_dom"/>
</dbReference>
<evidence type="ECO:0000256" key="20">
    <source>
        <dbReference type="ARBA" id="ARBA00063876"/>
    </source>
</evidence>
<comment type="catalytic activity">
    <reaction evidence="18">
        <text>ATP + H2O = ADP + phosphate + H(+)</text>
        <dbReference type="Rhea" id="RHEA:13065"/>
        <dbReference type="ChEBI" id="CHEBI:15377"/>
        <dbReference type="ChEBI" id="CHEBI:15378"/>
        <dbReference type="ChEBI" id="CHEBI:30616"/>
        <dbReference type="ChEBI" id="CHEBI:43474"/>
        <dbReference type="ChEBI" id="CHEBI:456216"/>
    </reaction>
</comment>
<evidence type="ECO:0000313" key="24">
    <source>
        <dbReference type="Ensembl" id="ENSOSUP00000006497.1"/>
    </source>
</evidence>
<evidence type="ECO:0000259" key="23">
    <source>
        <dbReference type="PROSITE" id="PS50011"/>
    </source>
</evidence>
<keyword evidence="10" id="KW-0479">Metal-binding</keyword>
<comment type="catalytic activity">
    <reaction evidence="16">
        <text>L-threonyl-[protein] + ATP = O-phospho-L-threonyl-[protein] + ADP + H(+)</text>
        <dbReference type="Rhea" id="RHEA:46608"/>
        <dbReference type="Rhea" id="RHEA-COMP:11060"/>
        <dbReference type="Rhea" id="RHEA-COMP:11605"/>
        <dbReference type="ChEBI" id="CHEBI:15378"/>
        <dbReference type="ChEBI" id="CHEBI:30013"/>
        <dbReference type="ChEBI" id="CHEBI:30616"/>
        <dbReference type="ChEBI" id="CHEBI:61977"/>
        <dbReference type="ChEBI" id="CHEBI:456216"/>
        <dbReference type="EC" id="2.7.11.1"/>
    </reaction>
</comment>
<evidence type="ECO:0000313" key="25">
    <source>
        <dbReference type="Proteomes" id="UP000694552"/>
    </source>
</evidence>
<dbReference type="Gene3D" id="1.10.510.10">
    <property type="entry name" value="Transferase(Phosphotransferase) domain 1"/>
    <property type="match status" value="1"/>
</dbReference>
<dbReference type="GO" id="GO:0005524">
    <property type="term" value="F:ATP binding"/>
    <property type="evidence" value="ECO:0007669"/>
    <property type="project" value="UniProtKB-KW"/>
</dbReference>
<dbReference type="InterPro" id="IPR000687">
    <property type="entry name" value="RIO_kinase"/>
</dbReference>
<dbReference type="FunFam" id="1.10.510.10:FF:000232">
    <property type="entry name" value="Serine/threonine-protein kinase RIO1"/>
    <property type="match status" value="1"/>
</dbReference>
<keyword evidence="14" id="KW-0067">ATP-binding</keyword>
<evidence type="ECO:0000256" key="16">
    <source>
        <dbReference type="ARBA" id="ARBA00047899"/>
    </source>
</evidence>
<comment type="catalytic activity">
    <reaction evidence="17">
        <text>L-seryl-[protein] + ATP = O-phospho-L-seryl-[protein] + ADP + H(+)</text>
        <dbReference type="Rhea" id="RHEA:17989"/>
        <dbReference type="Rhea" id="RHEA-COMP:9863"/>
        <dbReference type="Rhea" id="RHEA-COMP:11604"/>
        <dbReference type="ChEBI" id="CHEBI:15378"/>
        <dbReference type="ChEBI" id="CHEBI:29999"/>
        <dbReference type="ChEBI" id="CHEBI:30616"/>
        <dbReference type="ChEBI" id="CHEBI:83421"/>
        <dbReference type="ChEBI" id="CHEBI:456216"/>
        <dbReference type="EC" id="2.7.11.1"/>
    </reaction>
</comment>
<reference evidence="24" key="1">
    <citation type="submission" date="2025-08" db="UniProtKB">
        <authorList>
            <consortium name="Ensembl"/>
        </authorList>
    </citation>
    <scope>IDENTIFICATION</scope>
</reference>
<name>A0A8C8AJ25_9STRI</name>
<proteinExistence type="inferred from homology"/>
<keyword evidence="11" id="KW-0547">Nucleotide-binding</keyword>
<accession>A0A8C8AJ25</accession>
<dbReference type="PROSITE" id="PS01245">
    <property type="entry name" value="RIO1"/>
    <property type="match status" value="1"/>
</dbReference>
<keyword evidence="13" id="KW-0378">Hydrolase</keyword>
<dbReference type="Gene3D" id="3.30.200.20">
    <property type="entry name" value="Phosphorylase Kinase, domain 1"/>
    <property type="match status" value="1"/>
</dbReference>
<dbReference type="GO" id="GO:0004674">
    <property type="term" value="F:protein serine/threonine kinase activity"/>
    <property type="evidence" value="ECO:0007669"/>
    <property type="project" value="UniProtKB-KW"/>
</dbReference>
<keyword evidence="15" id="KW-0460">Magnesium</keyword>
<dbReference type="SUPFAM" id="SSF56112">
    <property type="entry name" value="Protein kinase-like (PK-like)"/>
    <property type="match status" value="1"/>
</dbReference>
<evidence type="ECO:0000256" key="5">
    <source>
        <dbReference type="ARBA" id="ARBA00016038"/>
    </source>
</evidence>
<evidence type="ECO:0000256" key="18">
    <source>
        <dbReference type="ARBA" id="ARBA00049360"/>
    </source>
</evidence>
<dbReference type="InterPro" id="IPR011009">
    <property type="entry name" value="Kinase-like_dom_sf"/>
</dbReference>